<dbReference type="AlphaFoldDB" id="A0A418WU79"/>
<name>A0A418WU79_9PROT</name>
<dbReference type="InterPro" id="IPR006793">
    <property type="entry name" value="FaeA"/>
</dbReference>
<accession>A0A418WU79</accession>
<dbReference type="OrthoDB" id="3694512at2"/>
<dbReference type="EMBL" id="QYUK01000008">
    <property type="protein sequence ID" value="RJF94823.1"/>
    <property type="molecule type" value="Genomic_DNA"/>
</dbReference>
<evidence type="ECO:0000256" key="1">
    <source>
        <dbReference type="ARBA" id="ARBA00023015"/>
    </source>
</evidence>
<dbReference type="RefSeq" id="WP_119776379.1">
    <property type="nucleotide sequence ID" value="NZ_QYUK01000008.1"/>
</dbReference>
<reference evidence="3 4" key="1">
    <citation type="submission" date="2018-09" db="EMBL/GenBank/DDBJ databases">
        <authorList>
            <person name="Zhu H."/>
        </authorList>
    </citation>
    <scope>NUCLEOTIDE SEQUENCE [LARGE SCALE GENOMIC DNA]</scope>
    <source>
        <strain evidence="3 4">K1W22B-8</strain>
    </source>
</reference>
<gene>
    <name evidence="3" type="ORF">D3874_03140</name>
</gene>
<comment type="caution">
    <text evidence="3">The sequence shown here is derived from an EMBL/GenBank/DDBJ whole genome shotgun (WGS) entry which is preliminary data.</text>
</comment>
<proteinExistence type="predicted"/>
<dbReference type="Pfam" id="PF04703">
    <property type="entry name" value="FaeA"/>
    <property type="match status" value="1"/>
</dbReference>
<protein>
    <submittedName>
        <fullName evidence="3">Uncharacterized protein</fullName>
    </submittedName>
</protein>
<keyword evidence="1" id="KW-0805">Transcription regulation</keyword>
<evidence type="ECO:0000313" key="4">
    <source>
        <dbReference type="Proteomes" id="UP000284605"/>
    </source>
</evidence>
<keyword evidence="4" id="KW-1185">Reference proteome</keyword>
<evidence type="ECO:0000313" key="3">
    <source>
        <dbReference type="EMBL" id="RJF94823.1"/>
    </source>
</evidence>
<sequence>MTASAPNFSRLLIQVLSTGMGPATTCYLRGHLRRQGHQLTSAQARAALRKLEAAGEVRRSPASNAASALWEVVNLPGSARRCPRCLSLRTHTVTFDQGGFYKGRQITGCVDCRSLWEPLPEGYRAFEAQWPFEKPCDNCAFRKGSPEQSDPETWAQVMANVKAFAGFYCHKGVPLSKGDDVGFAYPKKPDGTYDARAMRTCRGYLNAMGKELKS</sequence>
<dbReference type="Proteomes" id="UP000284605">
    <property type="component" value="Unassembled WGS sequence"/>
</dbReference>
<organism evidence="3 4">
    <name type="scientific">Oleomonas cavernae</name>
    <dbReference type="NCBI Taxonomy" id="2320859"/>
    <lineage>
        <taxon>Bacteria</taxon>
        <taxon>Pseudomonadati</taxon>
        <taxon>Pseudomonadota</taxon>
        <taxon>Alphaproteobacteria</taxon>
        <taxon>Acetobacterales</taxon>
        <taxon>Acetobacteraceae</taxon>
        <taxon>Oleomonas</taxon>
    </lineage>
</organism>
<keyword evidence="2" id="KW-0804">Transcription</keyword>
<evidence type="ECO:0000256" key="2">
    <source>
        <dbReference type="ARBA" id="ARBA00023163"/>
    </source>
</evidence>
<dbReference type="GO" id="GO:0006355">
    <property type="term" value="P:regulation of DNA-templated transcription"/>
    <property type="evidence" value="ECO:0007669"/>
    <property type="project" value="InterPro"/>
</dbReference>